<evidence type="ECO:0000256" key="1">
    <source>
        <dbReference type="PROSITE-ProRule" id="PRU00708"/>
    </source>
</evidence>
<dbReference type="Proteomes" id="UP000278143">
    <property type="component" value="Unassembled WGS sequence"/>
</dbReference>
<feature type="repeat" description="PPR" evidence="1">
    <location>
        <begin position="59"/>
        <end position="93"/>
    </location>
</feature>
<dbReference type="EMBL" id="KZ989365">
    <property type="protein sequence ID" value="RKP26657.1"/>
    <property type="molecule type" value="Genomic_DNA"/>
</dbReference>
<reference evidence="4" key="1">
    <citation type="journal article" date="2018" name="Nat. Microbiol.">
        <title>Leveraging single-cell genomics to expand the fungal tree of life.</title>
        <authorList>
            <person name="Ahrendt S.R."/>
            <person name="Quandt C.A."/>
            <person name="Ciobanu D."/>
            <person name="Clum A."/>
            <person name="Salamov A."/>
            <person name="Andreopoulos B."/>
            <person name="Cheng J.F."/>
            <person name="Woyke T."/>
            <person name="Pelin A."/>
            <person name="Henrissat B."/>
            <person name="Reynolds N.K."/>
            <person name="Benny G.L."/>
            <person name="Smith M.E."/>
            <person name="James T.Y."/>
            <person name="Grigoriev I.V."/>
        </authorList>
    </citation>
    <scope>NUCLEOTIDE SEQUENCE [LARGE SCALE GENOMIC DNA]</scope>
    <source>
        <strain evidence="4">Benny S71-1</strain>
    </source>
</reference>
<dbReference type="PROSITE" id="PS51375">
    <property type="entry name" value="PPR"/>
    <property type="match status" value="3"/>
</dbReference>
<feature type="compositionally biased region" description="Basic and acidic residues" evidence="2">
    <location>
        <begin position="518"/>
        <end position="528"/>
    </location>
</feature>
<gene>
    <name evidence="3" type="ORF">SYNPS1DRAFT_27663</name>
</gene>
<dbReference type="Gene3D" id="1.25.40.10">
    <property type="entry name" value="Tetratricopeptide repeat domain"/>
    <property type="match status" value="3"/>
</dbReference>
<protein>
    <submittedName>
        <fullName evidence="3">Uncharacterized protein</fullName>
    </submittedName>
</protein>
<feature type="repeat" description="PPR" evidence="1">
    <location>
        <begin position="233"/>
        <end position="263"/>
    </location>
</feature>
<dbReference type="NCBIfam" id="TIGR00756">
    <property type="entry name" value="PPR"/>
    <property type="match status" value="4"/>
</dbReference>
<name>A0A4P9Z2A4_9FUNG</name>
<evidence type="ECO:0000256" key="2">
    <source>
        <dbReference type="SAM" id="MobiDB-lite"/>
    </source>
</evidence>
<feature type="repeat" description="PPR" evidence="1">
    <location>
        <begin position="118"/>
        <end position="152"/>
    </location>
</feature>
<feature type="compositionally biased region" description="Polar residues" evidence="2">
    <location>
        <begin position="505"/>
        <end position="515"/>
    </location>
</feature>
<evidence type="ECO:0000313" key="4">
    <source>
        <dbReference type="Proteomes" id="UP000278143"/>
    </source>
</evidence>
<dbReference type="PANTHER" id="PTHR45613:SF9">
    <property type="entry name" value="MITOCHONDRIAL GROUP I INTRON SPLICING FACTOR CCM1"/>
    <property type="match status" value="1"/>
</dbReference>
<accession>A0A4P9Z2A4</accession>
<dbReference type="OrthoDB" id="5588846at2759"/>
<feature type="region of interest" description="Disordered" evidence="2">
    <location>
        <begin position="299"/>
        <end position="327"/>
    </location>
</feature>
<sequence length="584" mass="66595">MAVAVANDTADNPSSLIVQSPPLSVNEINDALRMSAMLQQPDTSMQLFEHMKTLKIVPDLRSYNHLIDVHASMGDLDKVAQVYRSVEEAELTPNEYTMGALIKAYVVNKRIDDAFKTYQTIITMLIKGCVQAGQLDRAWTTFDRMRFELCRPDEVSYSLMIYACAKWHAANGRAYGQGNQVERAMNLFEEMVKAGLYPTDVTFNALISACAPHYYTEAFQLLIQMADYGFMADVYTYNALLSAAAHRGDIERARHLFTDMVNRAQNEPELMPDESTYTNMFLAYAATARNGWMAEATRRLQEQGRQARDNGGTADTPPTNKPPMLSLVPGKEGPLLPFLPATRTHVLVEGRRLFNHVLQQQQQSTDEQPGQRHLPAVTLSTQLVNGYLALQTSHRVFKEADRVYDHVYDELGLTRDGWTYAHMLQLYTERSGWIQRAWQIWHALQQWWKAEDEDQAVSAVNKAIRRRELGCEPKQRHQAYVLMINGLARAGDLQEALKLLQTLDSQSSRGATHHQQQGRREMPRRDGRGQVWPELRLAELSPLYQKTIRMEADTIKEALLDICYIERRNTPQSRLARRWGTSRG</sequence>
<dbReference type="PANTHER" id="PTHR45613">
    <property type="entry name" value="PENTATRICOPEPTIDE REPEAT-CONTAINING PROTEIN"/>
    <property type="match status" value="1"/>
</dbReference>
<proteinExistence type="predicted"/>
<feature type="region of interest" description="Disordered" evidence="2">
    <location>
        <begin position="505"/>
        <end position="528"/>
    </location>
</feature>
<dbReference type="Pfam" id="PF01535">
    <property type="entry name" value="PPR"/>
    <property type="match status" value="1"/>
</dbReference>
<dbReference type="Pfam" id="PF13812">
    <property type="entry name" value="PPR_3"/>
    <property type="match status" value="1"/>
</dbReference>
<keyword evidence="4" id="KW-1185">Reference proteome</keyword>
<organism evidence="3 4">
    <name type="scientific">Syncephalis pseudoplumigaleata</name>
    <dbReference type="NCBI Taxonomy" id="1712513"/>
    <lineage>
        <taxon>Eukaryota</taxon>
        <taxon>Fungi</taxon>
        <taxon>Fungi incertae sedis</taxon>
        <taxon>Zoopagomycota</taxon>
        <taxon>Zoopagomycotina</taxon>
        <taxon>Zoopagomycetes</taxon>
        <taxon>Zoopagales</taxon>
        <taxon>Piptocephalidaceae</taxon>
        <taxon>Syncephalis</taxon>
    </lineage>
</organism>
<evidence type="ECO:0000313" key="3">
    <source>
        <dbReference type="EMBL" id="RKP26657.1"/>
    </source>
</evidence>
<feature type="compositionally biased region" description="Basic and acidic residues" evidence="2">
    <location>
        <begin position="299"/>
        <end position="308"/>
    </location>
</feature>
<dbReference type="AlphaFoldDB" id="A0A4P9Z2A4"/>
<dbReference type="InterPro" id="IPR002885">
    <property type="entry name" value="PPR_rpt"/>
</dbReference>
<dbReference type="Pfam" id="PF13041">
    <property type="entry name" value="PPR_2"/>
    <property type="match status" value="3"/>
</dbReference>
<dbReference type="InterPro" id="IPR011990">
    <property type="entry name" value="TPR-like_helical_dom_sf"/>
</dbReference>